<protein>
    <submittedName>
        <fullName evidence="2">Lipid-transfer protein</fullName>
    </submittedName>
</protein>
<dbReference type="PIRSF" id="PIRSF000429">
    <property type="entry name" value="Ac-CoA_Ac_transf"/>
    <property type="match status" value="1"/>
</dbReference>
<proteinExistence type="predicted"/>
<dbReference type="InterPro" id="IPR002155">
    <property type="entry name" value="Thiolase"/>
</dbReference>
<feature type="domain" description="Thiolase C-terminal" evidence="1">
    <location>
        <begin position="256"/>
        <end position="377"/>
    </location>
</feature>
<dbReference type="PANTHER" id="PTHR42870:SF1">
    <property type="entry name" value="NON-SPECIFIC LIPID-TRANSFER PROTEIN-LIKE 2"/>
    <property type="match status" value="1"/>
</dbReference>
<evidence type="ECO:0000313" key="2">
    <source>
        <dbReference type="EMBL" id="BBY83729.1"/>
    </source>
</evidence>
<dbReference type="EMBL" id="AP022599">
    <property type="protein sequence ID" value="BBY83729.1"/>
    <property type="molecule type" value="Genomic_DNA"/>
</dbReference>
<reference evidence="2 3" key="1">
    <citation type="journal article" date="2019" name="Emerg. Microbes Infect.">
        <title>Comprehensive subspecies identification of 175 nontuberculous mycobacteria species based on 7547 genomic profiles.</title>
        <authorList>
            <person name="Matsumoto Y."/>
            <person name="Kinjo T."/>
            <person name="Motooka D."/>
            <person name="Nabeya D."/>
            <person name="Jung N."/>
            <person name="Uechi K."/>
            <person name="Horii T."/>
            <person name="Iida T."/>
            <person name="Fujita J."/>
            <person name="Nakamura S."/>
        </authorList>
    </citation>
    <scope>NUCLEOTIDE SEQUENCE [LARGE SCALE GENOMIC DNA]</scope>
    <source>
        <strain evidence="2 3">JCM 6370</strain>
    </source>
</reference>
<evidence type="ECO:0000259" key="1">
    <source>
        <dbReference type="Pfam" id="PF22691"/>
    </source>
</evidence>
<dbReference type="PANTHER" id="PTHR42870">
    <property type="entry name" value="ACETYL-COA C-ACETYLTRANSFERASE"/>
    <property type="match status" value="1"/>
</dbReference>
<dbReference type="CDD" id="cd00829">
    <property type="entry name" value="SCP-x_thiolase"/>
    <property type="match status" value="1"/>
</dbReference>
<dbReference type="SUPFAM" id="SSF53901">
    <property type="entry name" value="Thiolase-like"/>
    <property type="match status" value="2"/>
</dbReference>
<evidence type="ECO:0000313" key="3">
    <source>
        <dbReference type="Proteomes" id="UP000467252"/>
    </source>
</evidence>
<sequence length="388" mass="41148">MSGAGKRAVAVTCAVVGIGRTEFSRNSGRTPQAMAVEACRSAIADAGLTVADVDGWASYQFNDSAMSGDVAWAAGRDEIEWAPTLLGGGDMAAQVVMDAVAAIESRRCRAVVVFRSLNGRSGYRFGTMSAPMEVGGKAQFDAPAAYLVPPQYLATWARRYQAEYHSTEEDLAQVAVTQRRHAQRNPHAALRTPLTVDDYLSSRWICEPFRVNDCAYEVDGAVAILITSAAVAADTAHRPVYYRGGAGSISGSGWLAWPDMTEMYSRWAGPRLWARTGFTPADIDVALMYDCFTYTVLATLEDYGFCGKGEAGAYLAAGRGTYGGDVVVNPHGGLLSEGYLHGMNHHFEAVAQLRGDAGERQVDAAGVALVTAGAGPFGGAVIYGTEAP</sequence>
<keyword evidence="3" id="KW-1185">Reference proteome</keyword>
<dbReference type="Pfam" id="PF22691">
    <property type="entry name" value="Thiolase_C_1"/>
    <property type="match status" value="1"/>
</dbReference>
<dbReference type="RefSeq" id="WP_235674681.1">
    <property type="nucleotide sequence ID" value="NZ_AP022599.1"/>
</dbReference>
<organism evidence="2 3">
    <name type="scientific">Mycolicibacterium pulveris</name>
    <name type="common">Mycobacterium pulveris</name>
    <dbReference type="NCBI Taxonomy" id="36813"/>
    <lineage>
        <taxon>Bacteria</taxon>
        <taxon>Bacillati</taxon>
        <taxon>Actinomycetota</taxon>
        <taxon>Actinomycetes</taxon>
        <taxon>Mycobacteriales</taxon>
        <taxon>Mycobacteriaceae</taxon>
        <taxon>Mycolicibacterium</taxon>
    </lineage>
</organism>
<dbReference type="InterPro" id="IPR055140">
    <property type="entry name" value="Thiolase_C_2"/>
</dbReference>
<dbReference type="Proteomes" id="UP000467252">
    <property type="component" value="Chromosome"/>
</dbReference>
<dbReference type="Gene3D" id="3.40.47.10">
    <property type="match status" value="1"/>
</dbReference>
<dbReference type="AlphaFoldDB" id="A0A7I7USZ3"/>
<dbReference type="InterPro" id="IPR016039">
    <property type="entry name" value="Thiolase-like"/>
</dbReference>
<accession>A0A7I7USZ3</accession>
<dbReference type="GO" id="GO:0016747">
    <property type="term" value="F:acyltransferase activity, transferring groups other than amino-acyl groups"/>
    <property type="evidence" value="ECO:0007669"/>
    <property type="project" value="InterPro"/>
</dbReference>
<name>A0A7I7USZ3_MYCPV</name>
<gene>
    <name evidence="2" type="ORF">MPUL_48870</name>
</gene>